<dbReference type="PANTHER" id="PTHR48050:SF13">
    <property type="entry name" value="STEROL 3-BETA-GLUCOSYLTRANSFERASE UGT80A2"/>
    <property type="match status" value="1"/>
</dbReference>
<feature type="compositionally biased region" description="Low complexity" evidence="2">
    <location>
        <begin position="160"/>
        <end position="176"/>
    </location>
</feature>
<feature type="region of interest" description="Disordered" evidence="2">
    <location>
        <begin position="151"/>
        <end position="199"/>
    </location>
</feature>
<comment type="caution">
    <text evidence="4">The sequence shown here is derived from an EMBL/GenBank/DDBJ whole genome shotgun (WGS) entry which is preliminary data.</text>
</comment>
<evidence type="ECO:0000259" key="3">
    <source>
        <dbReference type="Pfam" id="PF06722"/>
    </source>
</evidence>
<evidence type="ECO:0000313" key="4">
    <source>
        <dbReference type="EMBL" id="MFE1355904.1"/>
    </source>
</evidence>
<evidence type="ECO:0000313" key="5">
    <source>
        <dbReference type="Proteomes" id="UP001599542"/>
    </source>
</evidence>
<dbReference type="SUPFAM" id="SSF53756">
    <property type="entry name" value="UDP-Glycosyltransferase/glycogen phosphorylase"/>
    <property type="match status" value="1"/>
</dbReference>
<dbReference type="Gene3D" id="3.40.50.2000">
    <property type="entry name" value="Glycogen Phosphorylase B"/>
    <property type="match status" value="2"/>
</dbReference>
<keyword evidence="5" id="KW-1185">Reference proteome</keyword>
<reference evidence="4 5" key="1">
    <citation type="submission" date="2024-09" db="EMBL/GenBank/DDBJ databases">
        <title>The Natural Products Discovery Center: Release of the First 8490 Sequenced Strains for Exploring Actinobacteria Biosynthetic Diversity.</title>
        <authorList>
            <person name="Kalkreuter E."/>
            <person name="Kautsar S.A."/>
            <person name="Yang D."/>
            <person name="Bader C.D."/>
            <person name="Teijaro C.N."/>
            <person name="Fluegel L."/>
            <person name="Davis C.M."/>
            <person name="Simpson J.R."/>
            <person name="Lauterbach L."/>
            <person name="Steele A.D."/>
            <person name="Gui C."/>
            <person name="Meng S."/>
            <person name="Li G."/>
            <person name="Viehrig K."/>
            <person name="Ye F."/>
            <person name="Su P."/>
            <person name="Kiefer A.F."/>
            <person name="Nichols A."/>
            <person name="Cepeda A.J."/>
            <person name="Yan W."/>
            <person name="Fan B."/>
            <person name="Jiang Y."/>
            <person name="Adhikari A."/>
            <person name="Zheng C.-J."/>
            <person name="Schuster L."/>
            <person name="Cowan T.M."/>
            <person name="Smanski M.J."/>
            <person name="Chevrette M.G."/>
            <person name="De Carvalho L.P.S."/>
            <person name="Shen B."/>
        </authorList>
    </citation>
    <scope>NUCLEOTIDE SEQUENCE [LARGE SCALE GENOMIC DNA]</scope>
    <source>
        <strain evidence="4 5">NPDC058753</strain>
    </source>
</reference>
<evidence type="ECO:0000256" key="2">
    <source>
        <dbReference type="SAM" id="MobiDB-lite"/>
    </source>
</evidence>
<dbReference type="InterPro" id="IPR002213">
    <property type="entry name" value="UDP_glucos_trans"/>
</dbReference>
<dbReference type="CDD" id="cd03784">
    <property type="entry name" value="GT1_Gtf-like"/>
    <property type="match status" value="1"/>
</dbReference>
<protein>
    <submittedName>
        <fullName evidence="4">Glycosyltransferase</fullName>
    </submittedName>
</protein>
<dbReference type="Pfam" id="PF06722">
    <property type="entry name" value="EryCIII-like_C"/>
    <property type="match status" value="1"/>
</dbReference>
<proteinExistence type="predicted"/>
<feature type="compositionally biased region" description="Gly residues" evidence="2">
    <location>
        <begin position="100"/>
        <end position="114"/>
    </location>
</feature>
<dbReference type="PANTHER" id="PTHR48050">
    <property type="entry name" value="STEROL 3-BETA-GLUCOSYLTRANSFERASE"/>
    <property type="match status" value="1"/>
</dbReference>
<gene>
    <name evidence="4" type="ORF">ACFW6T_28400</name>
</gene>
<dbReference type="InterPro" id="IPR010610">
    <property type="entry name" value="EryCIII-like_C"/>
</dbReference>
<dbReference type="EMBL" id="JBHYPX010000071">
    <property type="protein sequence ID" value="MFE1355904.1"/>
    <property type="molecule type" value="Genomic_DNA"/>
</dbReference>
<dbReference type="InterPro" id="IPR050426">
    <property type="entry name" value="Glycosyltransferase_28"/>
</dbReference>
<feature type="domain" description="Erythromycin biosynthesis protein CIII-like C-terminal" evidence="3">
    <location>
        <begin position="460"/>
        <end position="566"/>
    </location>
</feature>
<name>A0ABW6GT12_9ACTN</name>
<feature type="region of interest" description="Disordered" evidence="2">
    <location>
        <begin position="98"/>
        <end position="135"/>
    </location>
</feature>
<dbReference type="RefSeq" id="WP_380318632.1">
    <property type="nucleotide sequence ID" value="NZ_JBHYPW010000006.1"/>
</dbReference>
<organism evidence="4 5">
    <name type="scientific">Kitasatospora phosalacinea</name>
    <dbReference type="NCBI Taxonomy" id="2065"/>
    <lineage>
        <taxon>Bacteria</taxon>
        <taxon>Bacillati</taxon>
        <taxon>Actinomycetota</taxon>
        <taxon>Actinomycetes</taxon>
        <taxon>Kitasatosporales</taxon>
        <taxon>Streptomycetaceae</taxon>
        <taxon>Kitasatospora</taxon>
    </lineage>
</organism>
<dbReference type="Proteomes" id="UP001599542">
    <property type="component" value="Unassembled WGS sequence"/>
</dbReference>
<feature type="compositionally biased region" description="Pro residues" evidence="2">
    <location>
        <begin position="177"/>
        <end position="192"/>
    </location>
</feature>
<evidence type="ECO:0000256" key="1">
    <source>
        <dbReference type="ARBA" id="ARBA00022679"/>
    </source>
</evidence>
<keyword evidence="1" id="KW-0808">Transferase</keyword>
<sequence>MTARPPLREVAELLRRTLGRPPAWLDTLRPDTLLDGELHLESHDLATWSLALRTRYGPAADLAAHLTTLDLDALTALTLADVATLAATAATAAAAVVPASGGGGRPAGGDGAAEGGVPAAGASIPGEAGPGESALVPSPVAAAAAGAVVPASGGGGRPAGHGSVPFPVPGVVAGPVPDSPSPSPSPVPPPGPADRGRSRPGRFLFVSLPLFGHVHPLAAVSGELRARGHEVLWAGSEAFLRPLLGAGTPIAPIPLRAHRGQADRGLAAARSRWDGYIVPHARHTLPGIERAVAAFRPDVLAVDQHAVAGALAAHRAGLPWASLAPTTMELTRPYRTAVPRVEAWIEQRMAAMWRAAGLPGEPPHDLRFSPHLLVGFTGEALTGPLEWPGNAVLVGPALAAREPDPAFPWEWIDPARRLVLVTVGTLSLDLAADFHARVVEALRPLGDRLQAVIAAPDGTVADPPAHVLVRPRVPVLELMPKLAAVVSHGGLNTVCEALAHGVPLLVAPIKGDQPINAAQVAAAGAGRRVRFAHASPQQLRTELLAVLDDPSHAAAARRVRESFAAAGGAPAAADHLETLLPLPPP</sequence>
<accession>A0ABW6GT12</accession>